<comment type="caution">
    <text evidence="7">The sequence shown here is derived from an EMBL/GenBank/DDBJ whole genome shotgun (WGS) entry which is preliminary data.</text>
</comment>
<dbReference type="PANTHER" id="PTHR42913:SF3">
    <property type="entry name" value="64 KDA MITOCHONDRIAL NADH DEHYDROGENASE (EUROFUNG)"/>
    <property type="match status" value="1"/>
</dbReference>
<keyword evidence="8" id="KW-1185">Reference proteome</keyword>
<dbReference type="GO" id="GO:0003955">
    <property type="term" value="F:NAD(P)H dehydrogenase (quinone) activity"/>
    <property type="evidence" value="ECO:0007669"/>
    <property type="project" value="TreeGrafter"/>
</dbReference>
<dbReference type="InterPro" id="IPR036188">
    <property type="entry name" value="FAD/NAD-bd_sf"/>
</dbReference>
<comment type="cofactor">
    <cofactor evidence="1">
        <name>FAD</name>
        <dbReference type="ChEBI" id="CHEBI:57692"/>
    </cofactor>
</comment>
<dbReference type="AlphaFoldDB" id="A0A927H8K1"/>
<gene>
    <name evidence="7" type="ORF">IDH41_30100</name>
</gene>
<dbReference type="Gene3D" id="3.50.50.100">
    <property type="match status" value="1"/>
</dbReference>
<keyword evidence="3" id="KW-0285">Flavoprotein</keyword>
<dbReference type="InterPro" id="IPR023753">
    <property type="entry name" value="FAD/NAD-binding_dom"/>
</dbReference>
<dbReference type="SUPFAM" id="SSF51905">
    <property type="entry name" value="FAD/NAD(P)-binding domain"/>
    <property type="match status" value="1"/>
</dbReference>
<feature type="domain" description="FAD/NAD(P)-binding" evidence="6">
    <location>
        <begin position="6"/>
        <end position="325"/>
    </location>
</feature>
<dbReference type="Pfam" id="PF07992">
    <property type="entry name" value="Pyr_redox_2"/>
    <property type="match status" value="1"/>
</dbReference>
<evidence type="ECO:0000256" key="4">
    <source>
        <dbReference type="ARBA" id="ARBA00022827"/>
    </source>
</evidence>
<evidence type="ECO:0000313" key="7">
    <source>
        <dbReference type="EMBL" id="MBD2872821.1"/>
    </source>
</evidence>
<dbReference type="GO" id="GO:0019646">
    <property type="term" value="P:aerobic electron transport chain"/>
    <property type="evidence" value="ECO:0007669"/>
    <property type="project" value="TreeGrafter"/>
</dbReference>
<accession>A0A927H8K1</accession>
<keyword evidence="4" id="KW-0274">FAD</keyword>
<evidence type="ECO:0000256" key="5">
    <source>
        <dbReference type="ARBA" id="ARBA00023002"/>
    </source>
</evidence>
<keyword evidence="5" id="KW-0560">Oxidoreductase</keyword>
<evidence type="ECO:0000313" key="8">
    <source>
        <dbReference type="Proteomes" id="UP000632125"/>
    </source>
</evidence>
<organism evidence="7 8">
    <name type="scientific">Paenibacillus arenilitoris</name>
    <dbReference type="NCBI Taxonomy" id="2772299"/>
    <lineage>
        <taxon>Bacteria</taxon>
        <taxon>Bacillati</taxon>
        <taxon>Bacillota</taxon>
        <taxon>Bacilli</taxon>
        <taxon>Bacillales</taxon>
        <taxon>Paenibacillaceae</taxon>
        <taxon>Paenibacillus</taxon>
    </lineage>
</organism>
<dbReference type="PRINTS" id="PR00368">
    <property type="entry name" value="FADPNR"/>
</dbReference>
<comment type="similarity">
    <text evidence="2">Belongs to the NADH dehydrogenase family.</text>
</comment>
<dbReference type="InterPro" id="IPR051169">
    <property type="entry name" value="NADH-Q_oxidoreductase"/>
</dbReference>
<evidence type="ECO:0000256" key="3">
    <source>
        <dbReference type="ARBA" id="ARBA00022630"/>
    </source>
</evidence>
<sequence length="393" mass="42534">MKPKTFVVVGGGYAGIHAVRSLQKGFREELRRGLLKLVLIDKQAYHLRKVLLFKPAAAREEIKIPFRQLFPEGVELVRGAVTRIESADKSLLCQDENGAERRIGYDVLVLAAGSVVRQPEPEAGGIALTGVDAAIEIREAWLANLKQAAGTQDERERRRLLTIAVAGAGISGIETAAELAHYVRVGASVLGLDPAEVKIRLLNAHDRLFGQGPAKVGQRLEAELAERGVAVIHGCRAVREKEGVLALSSGESMPVGLCIWSLGLQPNPMLRSIGVPLTPDGYVAVDASYRVQGAHGVYSIGDCAHIRDASGKTDGKTCKEASAQAVRLAKVIEADIEGRSAPAHKPYADVFCFGLGPEQGLVWTRQWGLDFIIARRLGWRIRKLTWDVASLLK</sequence>
<protein>
    <submittedName>
        <fullName evidence="7">FAD-dependent oxidoreductase</fullName>
    </submittedName>
</protein>
<evidence type="ECO:0000259" key="6">
    <source>
        <dbReference type="Pfam" id="PF07992"/>
    </source>
</evidence>
<dbReference type="EMBL" id="JACXIY010000061">
    <property type="protein sequence ID" value="MBD2872821.1"/>
    <property type="molecule type" value="Genomic_DNA"/>
</dbReference>
<proteinExistence type="inferred from homology"/>
<name>A0A927H8K1_9BACL</name>
<dbReference type="Proteomes" id="UP000632125">
    <property type="component" value="Unassembled WGS sequence"/>
</dbReference>
<dbReference type="RefSeq" id="WP_190867870.1">
    <property type="nucleotide sequence ID" value="NZ_JACXIY010000061.1"/>
</dbReference>
<evidence type="ECO:0000256" key="2">
    <source>
        <dbReference type="ARBA" id="ARBA00005272"/>
    </source>
</evidence>
<dbReference type="PANTHER" id="PTHR42913">
    <property type="entry name" value="APOPTOSIS-INDUCING FACTOR 1"/>
    <property type="match status" value="1"/>
</dbReference>
<evidence type="ECO:0000256" key="1">
    <source>
        <dbReference type="ARBA" id="ARBA00001974"/>
    </source>
</evidence>
<reference evidence="7" key="1">
    <citation type="submission" date="2020-09" db="EMBL/GenBank/DDBJ databases">
        <title>A novel bacterium of genus Paenibacillus, isolated from South China Sea.</title>
        <authorList>
            <person name="Huang H."/>
            <person name="Mo K."/>
            <person name="Hu Y."/>
        </authorList>
    </citation>
    <scope>NUCLEOTIDE SEQUENCE</scope>
    <source>
        <strain evidence="7">IB182493</strain>
    </source>
</reference>